<dbReference type="OrthoDB" id="1404170at2"/>
<comment type="similarity">
    <text evidence="1">Belongs to the transglycosylase family. Rpf subfamily.</text>
</comment>
<dbReference type="AlphaFoldDB" id="A0A640SDU7"/>
<dbReference type="CDD" id="cd13925">
    <property type="entry name" value="RPF"/>
    <property type="match status" value="1"/>
</dbReference>
<evidence type="ECO:0000313" key="6">
    <source>
        <dbReference type="EMBL" id="WUS26192.1"/>
    </source>
</evidence>
<dbReference type="Gene3D" id="1.10.530.10">
    <property type="match status" value="1"/>
</dbReference>
<reference evidence="5 7" key="1">
    <citation type="submission" date="2019-12" db="EMBL/GenBank/DDBJ databases">
        <title>Whole genome shotgun sequence of Streptomyces caniferus NBRC 15389.</title>
        <authorList>
            <person name="Ichikawa N."/>
            <person name="Kimura A."/>
            <person name="Kitahashi Y."/>
            <person name="Komaki H."/>
            <person name="Tamura T."/>
        </authorList>
    </citation>
    <scope>NUCLEOTIDE SEQUENCE [LARGE SCALE GENOMIC DNA]</scope>
    <source>
        <strain evidence="5 7">NBRC 15389</strain>
    </source>
</reference>
<dbReference type="InterPro" id="IPR018392">
    <property type="entry name" value="LysM"/>
</dbReference>
<keyword evidence="3" id="KW-0732">Signal</keyword>
<dbReference type="PROSITE" id="PS51318">
    <property type="entry name" value="TAT"/>
    <property type="match status" value="1"/>
</dbReference>
<sequence length="203" mass="21571">MSDNSSAPRRFVGSVGLLTAAAAALVLCLPGDAVADGAGGDGGGGKASHACAADQWPWGCLADCESSGDWHINTGNTFYGGLQFWQPTWEAFGGLDFAERADLASRGEQIKIAKRVQAAQGWGAWPECAQRYGLIPPARTHVVRRGETLGEIAEKYHVKGGWRALYSANRSTIGPDPSRLPAGVKLRLPRAPKKSHSRPAYDD</sequence>
<dbReference type="Gene3D" id="3.10.350.10">
    <property type="entry name" value="LysM domain"/>
    <property type="match status" value="1"/>
</dbReference>
<evidence type="ECO:0000313" key="8">
    <source>
        <dbReference type="Proteomes" id="UP001432292"/>
    </source>
</evidence>
<accession>A0A640SDU7</accession>
<dbReference type="SUPFAM" id="SSF53955">
    <property type="entry name" value="Lysozyme-like"/>
    <property type="match status" value="1"/>
</dbReference>
<dbReference type="GeneID" id="96634675"/>
<proteinExistence type="inferred from homology"/>
<dbReference type="InterPro" id="IPR010618">
    <property type="entry name" value="RPF"/>
</dbReference>
<keyword evidence="8" id="KW-1185">Reference proteome</keyword>
<feature type="chain" id="PRO_5024816082" evidence="3">
    <location>
        <begin position="36"/>
        <end position="203"/>
    </location>
</feature>
<gene>
    <name evidence="6" type="ORF">OG727_30100</name>
    <name evidence="5" type="ORF">Scani_52920</name>
</gene>
<dbReference type="RefSeq" id="WP_159480153.1">
    <property type="nucleotide sequence ID" value="NZ_BAAATH010000028.1"/>
</dbReference>
<protein>
    <submittedName>
        <fullName evidence="6">LysM peptidoglycan-binding domain-containing protein</fullName>
    </submittedName>
</protein>
<evidence type="ECO:0000256" key="2">
    <source>
        <dbReference type="ARBA" id="ARBA00022801"/>
    </source>
</evidence>
<feature type="domain" description="LysM" evidence="4">
    <location>
        <begin position="139"/>
        <end position="188"/>
    </location>
</feature>
<evidence type="ECO:0000256" key="3">
    <source>
        <dbReference type="SAM" id="SignalP"/>
    </source>
</evidence>
<organism evidence="5 7">
    <name type="scientific">Streptomyces caniferus</name>
    <dbReference type="NCBI Taxonomy" id="285557"/>
    <lineage>
        <taxon>Bacteria</taxon>
        <taxon>Bacillati</taxon>
        <taxon>Actinomycetota</taxon>
        <taxon>Actinomycetes</taxon>
        <taxon>Kitasatosporales</taxon>
        <taxon>Streptomycetaceae</taxon>
        <taxon>Streptomyces</taxon>
    </lineage>
</organism>
<evidence type="ECO:0000256" key="1">
    <source>
        <dbReference type="ARBA" id="ARBA00010830"/>
    </source>
</evidence>
<dbReference type="InterPro" id="IPR006311">
    <property type="entry name" value="TAT_signal"/>
</dbReference>
<feature type="signal peptide" evidence="3">
    <location>
        <begin position="1"/>
        <end position="35"/>
    </location>
</feature>
<dbReference type="InterPro" id="IPR023346">
    <property type="entry name" value="Lysozyme-like_dom_sf"/>
</dbReference>
<evidence type="ECO:0000259" key="4">
    <source>
        <dbReference type="PROSITE" id="PS51782"/>
    </source>
</evidence>
<dbReference type="CDD" id="cd00118">
    <property type="entry name" value="LysM"/>
    <property type="match status" value="1"/>
</dbReference>
<evidence type="ECO:0000313" key="7">
    <source>
        <dbReference type="Proteomes" id="UP000435837"/>
    </source>
</evidence>
<dbReference type="SMART" id="SM00257">
    <property type="entry name" value="LysM"/>
    <property type="match status" value="1"/>
</dbReference>
<dbReference type="PROSITE" id="PS51782">
    <property type="entry name" value="LYSM"/>
    <property type="match status" value="1"/>
</dbReference>
<dbReference type="Pfam" id="PF01476">
    <property type="entry name" value="LysM"/>
    <property type="match status" value="1"/>
</dbReference>
<dbReference type="SUPFAM" id="SSF54106">
    <property type="entry name" value="LysM domain"/>
    <property type="match status" value="1"/>
</dbReference>
<name>A0A640SDU7_9ACTN</name>
<keyword evidence="2" id="KW-0378">Hydrolase</keyword>
<reference evidence="6" key="2">
    <citation type="submission" date="2022-10" db="EMBL/GenBank/DDBJ databases">
        <title>The complete genomes of actinobacterial strains from the NBC collection.</title>
        <authorList>
            <person name="Joergensen T.S."/>
            <person name="Alvarez Arevalo M."/>
            <person name="Sterndorff E.B."/>
            <person name="Faurdal D."/>
            <person name="Vuksanovic O."/>
            <person name="Mourched A.-S."/>
            <person name="Charusanti P."/>
            <person name="Shaw S."/>
            <person name="Blin K."/>
            <person name="Weber T."/>
        </authorList>
    </citation>
    <scope>NUCLEOTIDE SEQUENCE</scope>
    <source>
        <strain evidence="6">NBC_01256</strain>
    </source>
</reference>
<dbReference type="EMBL" id="CP108473">
    <property type="protein sequence ID" value="WUS26192.1"/>
    <property type="molecule type" value="Genomic_DNA"/>
</dbReference>
<evidence type="ECO:0000313" key="5">
    <source>
        <dbReference type="EMBL" id="GFE09024.1"/>
    </source>
</evidence>
<dbReference type="Proteomes" id="UP000435837">
    <property type="component" value="Unassembled WGS sequence"/>
</dbReference>
<dbReference type="GO" id="GO:0016787">
    <property type="term" value="F:hydrolase activity"/>
    <property type="evidence" value="ECO:0007669"/>
    <property type="project" value="UniProtKB-KW"/>
</dbReference>
<dbReference type="Pfam" id="PF06737">
    <property type="entry name" value="Transglycosylas"/>
    <property type="match status" value="1"/>
</dbReference>
<dbReference type="InterPro" id="IPR036779">
    <property type="entry name" value="LysM_dom_sf"/>
</dbReference>
<dbReference type="Proteomes" id="UP001432292">
    <property type="component" value="Chromosome"/>
</dbReference>
<dbReference type="EMBL" id="BLIN01000005">
    <property type="protein sequence ID" value="GFE09024.1"/>
    <property type="molecule type" value="Genomic_DNA"/>
</dbReference>